<evidence type="ECO:0000313" key="1">
    <source>
        <dbReference type="EMBL" id="RNB87199.1"/>
    </source>
</evidence>
<dbReference type="EMBL" id="RHHQ01000012">
    <property type="protein sequence ID" value="RNB87199.1"/>
    <property type="molecule type" value="Genomic_DNA"/>
</dbReference>
<dbReference type="OrthoDB" id="9815923at2"/>
<dbReference type="AlphaFoldDB" id="A0A3M8DHX3"/>
<dbReference type="Proteomes" id="UP000271031">
    <property type="component" value="Unassembled WGS sequence"/>
</dbReference>
<reference evidence="1 2" key="1">
    <citation type="submission" date="2018-10" db="EMBL/GenBank/DDBJ databases">
        <title>Phylogenomics of Brevibacillus.</title>
        <authorList>
            <person name="Dunlap C."/>
        </authorList>
    </citation>
    <scope>NUCLEOTIDE SEQUENCE [LARGE SCALE GENOMIC DNA]</scope>
    <source>
        <strain evidence="1 2">JCM 15716</strain>
    </source>
</reference>
<dbReference type="InterPro" id="IPR029044">
    <property type="entry name" value="Nucleotide-diphossugar_trans"/>
</dbReference>
<dbReference type="Gene3D" id="1.25.40.10">
    <property type="entry name" value="Tetratricopeptide repeat domain"/>
    <property type="match status" value="2"/>
</dbReference>
<keyword evidence="2" id="KW-1185">Reference proteome</keyword>
<comment type="caution">
    <text evidence="1">The sequence shown here is derived from an EMBL/GenBank/DDBJ whole genome shotgun (WGS) entry which is preliminary data.</text>
</comment>
<dbReference type="Gene3D" id="3.90.550.10">
    <property type="entry name" value="Spore Coat Polysaccharide Biosynthesis Protein SpsA, Chain A"/>
    <property type="match status" value="1"/>
</dbReference>
<protein>
    <submittedName>
        <fullName evidence="1">Glycosyl transferase family 2</fullName>
    </submittedName>
</protein>
<dbReference type="SUPFAM" id="SSF48452">
    <property type="entry name" value="TPR-like"/>
    <property type="match status" value="1"/>
</dbReference>
<name>A0A3M8DHX3_9BACL</name>
<dbReference type="GO" id="GO:0016740">
    <property type="term" value="F:transferase activity"/>
    <property type="evidence" value="ECO:0007669"/>
    <property type="project" value="UniProtKB-KW"/>
</dbReference>
<dbReference type="InterPro" id="IPR011990">
    <property type="entry name" value="TPR-like_helical_dom_sf"/>
</dbReference>
<dbReference type="SUPFAM" id="SSF53448">
    <property type="entry name" value="Nucleotide-diphospho-sugar transferases"/>
    <property type="match status" value="1"/>
</dbReference>
<proteinExistence type="predicted"/>
<sequence>MRVNKLKVAVYAICKNEAQFVDRWMDSMLEADMVVVADTGSTDDTVERLRARGAHVYSIKVDPWRFDVARNAALNFIPRDVDVCVTADLDECMEAGWRQKLEEVWTPEATRLKYFYTWSFNPDGSRGVTFWQEKTHRRSGFRWVHPVHEELQYYGTDPDHYVCSEDIRLNHYPDNTKSRGQYFPLLEKSVQENPEHDRNVHYLGREYMYYHMWDKCIDTLKHHLSMPRARWKDERAASMRFIARAYEAKGERDEAKSWLFKAIAEAPHLREPYVEMAKLAYKEQDWPRIYHMVEAALQIKERPISYLNEPFSWDFTLYDLGALSCYYLGMLQKSLAFAKQAVEMAPDDERLQNNLKLIQDKAQDQSD</sequence>
<gene>
    <name evidence="1" type="ORF">EDM56_16095</name>
</gene>
<keyword evidence="1" id="KW-0808">Transferase</keyword>
<evidence type="ECO:0000313" key="2">
    <source>
        <dbReference type="Proteomes" id="UP000271031"/>
    </source>
</evidence>
<accession>A0A3M8DHX3</accession>
<organism evidence="1 2">
    <name type="scientific">Brevibacillus fluminis</name>
    <dbReference type="NCBI Taxonomy" id="511487"/>
    <lineage>
        <taxon>Bacteria</taxon>
        <taxon>Bacillati</taxon>
        <taxon>Bacillota</taxon>
        <taxon>Bacilli</taxon>
        <taxon>Bacillales</taxon>
        <taxon>Paenibacillaceae</taxon>
        <taxon>Brevibacillus</taxon>
    </lineage>
</organism>